<evidence type="ECO:0000313" key="5">
    <source>
        <dbReference type="EMBL" id="MDR6430095.1"/>
    </source>
</evidence>
<dbReference type="AlphaFoldDB" id="A0AAE3Y5R1"/>
<sequence length="405" mass="42369">MSFVGRRATAHHADSMLRTTPAPAFAATDLNSRHAAIALGLSLPADVVLYLLLPMYAGQFGVTLAEAGMLLAANRLVRIAGYGWVARFYARNGDRLTCTIAVVAAAFCGLGYATLSGFWALLPLRLVWGLCFAALNLSTQSLATAELLGAARRNGRSRALIAMGPVLALPLGALLALWAGPRVIFCILAAFSLAAVLATRRLPSAPHGSAHSRPARRFGRPNSLDAWSFMEGLTLDGLFIVGLSYLGKDLMPGGAVVMAGSLMALRYLAEILLSPVGGHMAERFGAERLLVSLSLVTAIALAGFGLGWLWSCAASIVVLRALQLPLLPPIVARRTPGPERMHALAARAVWRDIGAGIGPMLAGLLLPAVASSWLYGICALLLAAAALACGRNPSASPDQKQGVIP</sequence>
<organism evidence="5 6">
    <name type="scientific">Variovorax paradoxus</name>
    <dbReference type="NCBI Taxonomy" id="34073"/>
    <lineage>
        <taxon>Bacteria</taxon>
        <taxon>Pseudomonadati</taxon>
        <taxon>Pseudomonadota</taxon>
        <taxon>Betaproteobacteria</taxon>
        <taxon>Burkholderiales</taxon>
        <taxon>Comamonadaceae</taxon>
        <taxon>Variovorax</taxon>
    </lineage>
</organism>
<dbReference type="PANTHER" id="PTHR23531:SF1">
    <property type="entry name" value="QUINOLENE RESISTANCE PROTEIN NORA"/>
    <property type="match status" value="1"/>
</dbReference>
<accession>A0AAE3Y5R1</accession>
<keyword evidence="2 4" id="KW-1133">Transmembrane helix</keyword>
<feature type="transmembrane region" description="Helical" evidence="4">
    <location>
        <begin position="160"/>
        <end position="178"/>
    </location>
</feature>
<feature type="transmembrane region" description="Helical" evidence="4">
    <location>
        <begin position="285"/>
        <end position="302"/>
    </location>
</feature>
<comment type="caution">
    <text evidence="5">The sequence shown here is derived from an EMBL/GenBank/DDBJ whole genome shotgun (WGS) entry which is preliminary data.</text>
</comment>
<evidence type="ECO:0000256" key="3">
    <source>
        <dbReference type="ARBA" id="ARBA00023136"/>
    </source>
</evidence>
<feature type="transmembrane region" description="Helical" evidence="4">
    <location>
        <begin position="372"/>
        <end position="390"/>
    </location>
</feature>
<dbReference type="InterPro" id="IPR036259">
    <property type="entry name" value="MFS_trans_sf"/>
</dbReference>
<dbReference type="Proteomes" id="UP001184828">
    <property type="component" value="Unassembled WGS sequence"/>
</dbReference>
<feature type="transmembrane region" description="Helical" evidence="4">
    <location>
        <begin position="126"/>
        <end position="148"/>
    </location>
</feature>
<dbReference type="Gene3D" id="1.20.1250.20">
    <property type="entry name" value="MFS general substrate transporter like domains"/>
    <property type="match status" value="2"/>
</dbReference>
<evidence type="ECO:0000313" key="6">
    <source>
        <dbReference type="Proteomes" id="UP001184828"/>
    </source>
</evidence>
<dbReference type="EMBL" id="JAVDQZ010000015">
    <property type="protein sequence ID" value="MDR6430095.1"/>
    <property type="molecule type" value="Genomic_DNA"/>
</dbReference>
<evidence type="ECO:0000256" key="4">
    <source>
        <dbReference type="SAM" id="Phobius"/>
    </source>
</evidence>
<protein>
    <submittedName>
        <fullName evidence="5">MFS family permease</fullName>
    </submittedName>
</protein>
<feature type="transmembrane region" description="Helical" evidence="4">
    <location>
        <begin position="253"/>
        <end position="273"/>
    </location>
</feature>
<feature type="transmembrane region" description="Helical" evidence="4">
    <location>
        <begin position="98"/>
        <end position="120"/>
    </location>
</feature>
<gene>
    <name evidence="5" type="ORF">J2738_006290</name>
</gene>
<dbReference type="Pfam" id="PF07690">
    <property type="entry name" value="MFS_1"/>
    <property type="match status" value="2"/>
</dbReference>
<dbReference type="InterPro" id="IPR011701">
    <property type="entry name" value="MFS"/>
</dbReference>
<keyword evidence="3 4" id="KW-0472">Membrane</keyword>
<dbReference type="PANTHER" id="PTHR23531">
    <property type="entry name" value="QUINOLENE RESISTANCE PROTEIN NORA"/>
    <property type="match status" value="1"/>
</dbReference>
<keyword evidence="1 4" id="KW-0812">Transmembrane</keyword>
<feature type="transmembrane region" description="Helical" evidence="4">
    <location>
        <begin position="35"/>
        <end position="53"/>
    </location>
</feature>
<reference evidence="5" key="1">
    <citation type="submission" date="2023-07" db="EMBL/GenBank/DDBJ databases">
        <title>Sorghum-associated microbial communities from plants grown in Nebraska, USA.</title>
        <authorList>
            <person name="Schachtman D."/>
        </authorList>
    </citation>
    <scope>NUCLEOTIDE SEQUENCE</scope>
    <source>
        <strain evidence="5">DS2114</strain>
    </source>
</reference>
<proteinExistence type="predicted"/>
<evidence type="ECO:0000256" key="1">
    <source>
        <dbReference type="ARBA" id="ARBA00022692"/>
    </source>
</evidence>
<dbReference type="InterPro" id="IPR052714">
    <property type="entry name" value="MFS_Exporter"/>
</dbReference>
<feature type="transmembrane region" description="Helical" evidence="4">
    <location>
        <begin position="184"/>
        <end position="203"/>
    </location>
</feature>
<feature type="transmembrane region" description="Helical" evidence="4">
    <location>
        <begin position="224"/>
        <end position="247"/>
    </location>
</feature>
<dbReference type="GO" id="GO:0022857">
    <property type="term" value="F:transmembrane transporter activity"/>
    <property type="evidence" value="ECO:0007669"/>
    <property type="project" value="InterPro"/>
</dbReference>
<name>A0AAE3Y5R1_VARPD</name>
<dbReference type="SUPFAM" id="SSF103473">
    <property type="entry name" value="MFS general substrate transporter"/>
    <property type="match status" value="1"/>
</dbReference>
<evidence type="ECO:0000256" key="2">
    <source>
        <dbReference type="ARBA" id="ARBA00022989"/>
    </source>
</evidence>